<dbReference type="Pfam" id="PF13460">
    <property type="entry name" value="NAD_binding_10"/>
    <property type="match status" value="1"/>
</dbReference>
<dbReference type="PANTHER" id="PTHR47129">
    <property type="entry name" value="QUINONE OXIDOREDUCTASE 2"/>
    <property type="match status" value="1"/>
</dbReference>
<dbReference type="SUPFAM" id="SSF51735">
    <property type="entry name" value="NAD(P)-binding Rossmann-fold domains"/>
    <property type="match status" value="1"/>
</dbReference>
<dbReference type="OrthoDB" id="267890at2"/>
<dbReference type="InterPro" id="IPR036291">
    <property type="entry name" value="NAD(P)-bd_dom_sf"/>
</dbReference>
<gene>
    <name evidence="2" type="primary">qorB</name>
    <name evidence="2" type="ordered locus">COCOR_03142</name>
</gene>
<organism evidence="2 3">
    <name type="scientific">Corallococcus coralloides (strain ATCC 25202 / DSM 2259 / NBRC 100086 / M2)</name>
    <name type="common">Myxococcus coralloides</name>
    <dbReference type="NCBI Taxonomy" id="1144275"/>
    <lineage>
        <taxon>Bacteria</taxon>
        <taxon>Pseudomonadati</taxon>
        <taxon>Myxococcota</taxon>
        <taxon>Myxococcia</taxon>
        <taxon>Myxococcales</taxon>
        <taxon>Cystobacterineae</taxon>
        <taxon>Myxococcaceae</taxon>
        <taxon>Corallococcus</taxon>
    </lineage>
</organism>
<dbReference type="Gene3D" id="3.90.25.10">
    <property type="entry name" value="UDP-galactose 4-epimerase, domain 1"/>
    <property type="match status" value="1"/>
</dbReference>
<dbReference type="Proteomes" id="UP000007587">
    <property type="component" value="Chromosome"/>
</dbReference>
<reference evidence="2 3" key="1">
    <citation type="journal article" date="2012" name="J. Bacteriol.">
        <title>Complete Genome Sequence of the Fruiting Myxobacterium Corallococcus coralloides DSM 2259.</title>
        <authorList>
            <person name="Huntley S."/>
            <person name="Zhang Y."/>
            <person name="Treuner-Lange A."/>
            <person name="Kneip S."/>
            <person name="Sensen C.W."/>
            <person name="Sogaard-Andersen L."/>
        </authorList>
    </citation>
    <scope>NUCLEOTIDE SEQUENCE [LARGE SCALE GENOMIC DNA]</scope>
    <source>
        <strain evidence="3">ATCC 25202 / DSM 2259 / NBRC 100086 / M2</strain>
    </source>
</reference>
<sequence length="292" mass="30636">MIVVTGATGQLGRLIVEKLIARVPVDRVAVSVRDVQKAQDLAARGVRVRRGDFAQPASLAQAFEGATQVLMVSSNAAAHGGDPLAQHRSAIDAARSAGVRRIVYTSHMGASRTSAFPPMLDHAATEQMLAGSGLAWTSLRNGFYASSAAFLLERALPSGVFEAPADGKVSWTTHADLAEAAAVVLTNEGRFDGPTPPLTASQALDFGELCDVASGILGRPLRRSTVSEDEMRAKLVAGGMPAPVVGISLGLYRASRDGEFAAVDPTLRQLLGREPTSMRELLAGKLTLRARG</sequence>
<dbReference type="RefSeq" id="WP_014395958.1">
    <property type="nucleotide sequence ID" value="NC_017030.1"/>
</dbReference>
<evidence type="ECO:0000259" key="1">
    <source>
        <dbReference type="Pfam" id="PF13460"/>
    </source>
</evidence>
<dbReference type="EMBL" id="CP003389">
    <property type="protein sequence ID" value="AFE10070.1"/>
    <property type="molecule type" value="Genomic_DNA"/>
</dbReference>
<proteinExistence type="predicted"/>
<evidence type="ECO:0000313" key="2">
    <source>
        <dbReference type="EMBL" id="AFE10070.1"/>
    </source>
</evidence>
<dbReference type="STRING" id="1144275.COCOR_03142"/>
<keyword evidence="3" id="KW-1185">Reference proteome</keyword>
<dbReference type="HOGENOM" id="CLU_007383_10_4_7"/>
<dbReference type="Gene3D" id="3.40.50.720">
    <property type="entry name" value="NAD(P)-binding Rossmann-like Domain"/>
    <property type="match status" value="1"/>
</dbReference>
<dbReference type="KEGG" id="ccx:COCOR_03142"/>
<dbReference type="eggNOG" id="COG0702">
    <property type="taxonomic scope" value="Bacteria"/>
</dbReference>
<evidence type="ECO:0000313" key="3">
    <source>
        <dbReference type="Proteomes" id="UP000007587"/>
    </source>
</evidence>
<feature type="domain" description="NAD(P)-binding" evidence="1">
    <location>
        <begin position="6"/>
        <end position="186"/>
    </location>
</feature>
<dbReference type="InterPro" id="IPR016040">
    <property type="entry name" value="NAD(P)-bd_dom"/>
</dbReference>
<dbReference type="InterPro" id="IPR052718">
    <property type="entry name" value="NmrA-type_oxidoreductase"/>
</dbReference>
<dbReference type="PANTHER" id="PTHR47129:SF1">
    <property type="entry name" value="NMRA-LIKE DOMAIN-CONTAINING PROTEIN"/>
    <property type="match status" value="1"/>
</dbReference>
<dbReference type="CDD" id="cd05269">
    <property type="entry name" value="TMR_SDR_a"/>
    <property type="match status" value="1"/>
</dbReference>
<name>H8MF38_CORCM</name>
<reference evidence="3" key="2">
    <citation type="submission" date="2012-03" db="EMBL/GenBank/DDBJ databases">
        <title>Genome sequence of the fruiting myxobacterium Corallococcus coralloides DSM 2259.</title>
        <authorList>
            <person name="Huntley S."/>
            <person name="Zhang Y."/>
            <person name="Treuner-Lange A."/>
            <person name="Sensen C.W."/>
            <person name="Sogaard-Andersen L."/>
        </authorList>
    </citation>
    <scope>NUCLEOTIDE SEQUENCE [LARGE SCALE GENOMIC DNA]</scope>
    <source>
        <strain evidence="3">ATCC 25202 / DSM 2259 / NBRC 100086 / M2</strain>
    </source>
</reference>
<protein>
    <submittedName>
        <fullName evidence="2">NADPH:quinone oxidoreductase 2</fullName>
    </submittedName>
</protein>
<dbReference type="AlphaFoldDB" id="H8MF38"/>
<accession>H8MF38</accession>
<dbReference type="InParanoid" id="H8MF38"/>